<dbReference type="AlphaFoldDB" id="A0A7W8Q4M5"/>
<evidence type="ECO:0000256" key="2">
    <source>
        <dbReference type="ARBA" id="ARBA00022630"/>
    </source>
</evidence>
<organism evidence="7 8">
    <name type="scientific">Paraburkholderia atlantica</name>
    <dbReference type="NCBI Taxonomy" id="2654982"/>
    <lineage>
        <taxon>Bacteria</taxon>
        <taxon>Pseudomonadati</taxon>
        <taxon>Pseudomonadota</taxon>
        <taxon>Betaproteobacteria</taxon>
        <taxon>Burkholderiales</taxon>
        <taxon>Burkholderiaceae</taxon>
        <taxon>Paraburkholderia</taxon>
    </lineage>
</organism>
<comment type="cofactor">
    <cofactor evidence="1">
        <name>FAD</name>
        <dbReference type="ChEBI" id="CHEBI:57692"/>
    </cofactor>
</comment>
<name>A0A7W8Q4M5_PARAM</name>
<dbReference type="InterPro" id="IPR036188">
    <property type="entry name" value="FAD/NAD-bd_sf"/>
</dbReference>
<evidence type="ECO:0000256" key="5">
    <source>
        <dbReference type="SAM" id="Phobius"/>
    </source>
</evidence>
<keyword evidence="5" id="KW-0812">Transmembrane</keyword>
<dbReference type="SUPFAM" id="SSF56425">
    <property type="entry name" value="Succinate dehydrogenase/fumarate reductase flavoprotein, catalytic domain"/>
    <property type="match status" value="1"/>
</dbReference>
<dbReference type="SUPFAM" id="SSF51905">
    <property type="entry name" value="FAD/NAD(P)-binding domain"/>
    <property type="match status" value="1"/>
</dbReference>
<reference evidence="7 8" key="1">
    <citation type="submission" date="2020-08" db="EMBL/GenBank/DDBJ databases">
        <title>Genomic Encyclopedia of Type Strains, Phase IV (KMG-V): Genome sequencing to study the core and pangenomes of soil and plant-associated prokaryotes.</title>
        <authorList>
            <person name="Whitman W."/>
        </authorList>
    </citation>
    <scope>NUCLEOTIDE SEQUENCE [LARGE SCALE GENOMIC DNA]</scope>
    <source>
        <strain evidence="7 8">JPY158</strain>
    </source>
</reference>
<keyword evidence="3" id="KW-0274">FAD</keyword>
<evidence type="ECO:0000313" key="7">
    <source>
        <dbReference type="EMBL" id="MBB5423126.1"/>
    </source>
</evidence>
<proteinExistence type="predicted"/>
<dbReference type="GO" id="GO:0016491">
    <property type="term" value="F:oxidoreductase activity"/>
    <property type="evidence" value="ECO:0007669"/>
    <property type="project" value="UniProtKB-KW"/>
</dbReference>
<keyword evidence="5" id="KW-0472">Membrane</keyword>
<evidence type="ECO:0000256" key="4">
    <source>
        <dbReference type="ARBA" id="ARBA00023002"/>
    </source>
</evidence>
<dbReference type="Proteomes" id="UP000592780">
    <property type="component" value="Unassembled WGS sequence"/>
</dbReference>
<keyword evidence="5" id="KW-1133">Transmembrane helix</keyword>
<comment type="caution">
    <text evidence="7">The sequence shown here is derived from an EMBL/GenBank/DDBJ whole genome shotgun (WGS) entry which is preliminary data.</text>
</comment>
<dbReference type="InterPro" id="IPR027477">
    <property type="entry name" value="Succ_DH/fumarate_Rdtase_cat_sf"/>
</dbReference>
<feature type="domain" description="FAD-dependent oxidoreductase 2 FAD-binding" evidence="6">
    <location>
        <begin position="53"/>
        <end position="582"/>
    </location>
</feature>
<evidence type="ECO:0000256" key="1">
    <source>
        <dbReference type="ARBA" id="ARBA00001974"/>
    </source>
</evidence>
<protein>
    <submittedName>
        <fullName evidence="7">Succinate dehydrogenase/fumarate reductase flavoprotein subunit</fullName>
    </submittedName>
</protein>
<dbReference type="PANTHER" id="PTHR43400:SF10">
    <property type="entry name" value="3-OXOSTEROID 1-DEHYDROGENASE"/>
    <property type="match status" value="1"/>
</dbReference>
<dbReference type="Gene3D" id="3.50.50.60">
    <property type="entry name" value="FAD/NAD(P)-binding domain"/>
    <property type="match status" value="2"/>
</dbReference>
<dbReference type="GO" id="GO:0008202">
    <property type="term" value="P:steroid metabolic process"/>
    <property type="evidence" value="ECO:0007669"/>
    <property type="project" value="UniProtKB-ARBA"/>
</dbReference>
<evidence type="ECO:0000313" key="8">
    <source>
        <dbReference type="Proteomes" id="UP000592780"/>
    </source>
</evidence>
<dbReference type="PANTHER" id="PTHR43400">
    <property type="entry name" value="FUMARATE REDUCTASE"/>
    <property type="match status" value="1"/>
</dbReference>
<sequence>MTSSILHRIIRYRSIVFEIILSGIAISSSFPATPGRKNAMSTASTQRWDIEVDVIIMGSGAAGMSAAIVSHHEGLTPLVLEKTDQVGGTSAWSVGMMWFVDSAPMQAAGFKDSFEKARRYFAATVGDTVGGSLQESYISQGRVALDYLLRHSELEVVAVDYPDYYPEADGGMFGRAHAPLDFDGRKLGSHFKDLRAPLPAFAPFGGMMLDLVDLNHFLSFTRSAKSFRHVMKRFLRYGVDRLSHHRGTRLVGGNALIARLYKTILDKKIPLWLRAHATRVIVEDGVVVGAEVIRDGRSMRVCARQGVVIATGGYSGNLEMRREHSRQPTVEVGLGLPTNVGDGIRLGVSAGGRLDHNARDTGYYVPVSVYRNEKGNSQVWGHFMLDRPKPGFIAVGKDGNRFTNEATSYHAFTQGMFDAGAIPAFLVADAAAVKKYGIGVILPGMSLRRYEKAGYLHSGRTLAELAARLGIDANALARSVERNNRFAQTGVDEDFGKGTSAYNTYKGDPSHQPNPCLGSIAQGPFYAVTLVPGDFGTSRGLVTGPRGEVLDQDDRPIRGLFACGNDMNSPVGGHYIGAGITLGPAITFGYLAAMALARPDPRQTAASTSVSASSSVQDIGFA</sequence>
<keyword evidence="4" id="KW-0560">Oxidoreductase</keyword>
<keyword evidence="8" id="KW-1185">Reference proteome</keyword>
<dbReference type="InterPro" id="IPR003953">
    <property type="entry name" value="FAD-dep_OxRdtase_2_FAD-bd"/>
</dbReference>
<dbReference type="Pfam" id="PF00890">
    <property type="entry name" value="FAD_binding_2"/>
    <property type="match status" value="1"/>
</dbReference>
<dbReference type="InterPro" id="IPR050315">
    <property type="entry name" value="FAD-oxidoreductase_2"/>
</dbReference>
<dbReference type="EMBL" id="JACHDD010000002">
    <property type="protein sequence ID" value="MBB5423126.1"/>
    <property type="molecule type" value="Genomic_DNA"/>
</dbReference>
<evidence type="ECO:0000259" key="6">
    <source>
        <dbReference type="Pfam" id="PF00890"/>
    </source>
</evidence>
<gene>
    <name evidence="7" type="ORF">HDG40_001268</name>
</gene>
<accession>A0A7W8Q4M5</accession>
<feature type="transmembrane region" description="Helical" evidence="5">
    <location>
        <begin position="575"/>
        <end position="597"/>
    </location>
</feature>
<keyword evidence="2" id="KW-0285">Flavoprotein</keyword>
<evidence type="ECO:0000256" key="3">
    <source>
        <dbReference type="ARBA" id="ARBA00022827"/>
    </source>
</evidence>